<dbReference type="OrthoDB" id="10641354at2759"/>
<protein>
    <submittedName>
        <fullName evidence="2">Uncharacterized protein</fullName>
    </submittedName>
</protein>
<evidence type="ECO:0000313" key="3">
    <source>
        <dbReference type="Proteomes" id="UP000001542"/>
    </source>
</evidence>
<keyword evidence="3" id="KW-1185">Reference proteome</keyword>
<proteinExistence type="predicted"/>
<dbReference type="EMBL" id="DS113226">
    <property type="protein sequence ID" value="EAY17767.1"/>
    <property type="molecule type" value="Genomic_DNA"/>
</dbReference>
<reference evidence="2" key="2">
    <citation type="journal article" date="2007" name="Science">
        <title>Draft genome sequence of the sexually transmitted pathogen Trichomonas vaginalis.</title>
        <authorList>
            <person name="Carlton J.M."/>
            <person name="Hirt R.P."/>
            <person name="Silva J.C."/>
            <person name="Delcher A.L."/>
            <person name="Schatz M."/>
            <person name="Zhao Q."/>
            <person name="Wortman J.R."/>
            <person name="Bidwell S.L."/>
            <person name="Alsmark U.C.M."/>
            <person name="Besteiro S."/>
            <person name="Sicheritz-Ponten T."/>
            <person name="Noel C.J."/>
            <person name="Dacks J.B."/>
            <person name="Foster P.G."/>
            <person name="Simillion C."/>
            <person name="Van de Peer Y."/>
            <person name="Miranda-Saavedra D."/>
            <person name="Barton G.J."/>
            <person name="Westrop G.D."/>
            <person name="Mueller S."/>
            <person name="Dessi D."/>
            <person name="Fiori P.L."/>
            <person name="Ren Q."/>
            <person name="Paulsen I."/>
            <person name="Zhang H."/>
            <person name="Bastida-Corcuera F.D."/>
            <person name="Simoes-Barbosa A."/>
            <person name="Brown M.T."/>
            <person name="Hayes R.D."/>
            <person name="Mukherjee M."/>
            <person name="Okumura C.Y."/>
            <person name="Schneider R."/>
            <person name="Smith A.J."/>
            <person name="Vanacova S."/>
            <person name="Villalvazo M."/>
            <person name="Haas B.J."/>
            <person name="Pertea M."/>
            <person name="Feldblyum T.V."/>
            <person name="Utterback T.R."/>
            <person name="Shu C.L."/>
            <person name="Osoegawa K."/>
            <person name="de Jong P.J."/>
            <person name="Hrdy I."/>
            <person name="Horvathova L."/>
            <person name="Zubacova Z."/>
            <person name="Dolezal P."/>
            <person name="Malik S.B."/>
            <person name="Logsdon J.M. Jr."/>
            <person name="Henze K."/>
            <person name="Gupta A."/>
            <person name="Wang C.C."/>
            <person name="Dunne R.L."/>
            <person name="Upcroft J.A."/>
            <person name="Upcroft P."/>
            <person name="White O."/>
            <person name="Salzberg S.L."/>
            <person name="Tang P."/>
            <person name="Chiu C.-H."/>
            <person name="Lee Y.-S."/>
            <person name="Embley T.M."/>
            <person name="Coombs G.H."/>
            <person name="Mottram J.C."/>
            <person name="Tachezy J."/>
            <person name="Fraser-Liggett C.M."/>
            <person name="Johnson P.J."/>
        </authorList>
    </citation>
    <scope>NUCLEOTIDE SEQUENCE [LARGE SCALE GENOMIC DNA]</scope>
    <source>
        <strain evidence="2">G3</strain>
    </source>
</reference>
<organism evidence="2 3">
    <name type="scientific">Trichomonas vaginalis (strain ATCC PRA-98 / G3)</name>
    <dbReference type="NCBI Taxonomy" id="412133"/>
    <lineage>
        <taxon>Eukaryota</taxon>
        <taxon>Metamonada</taxon>
        <taxon>Parabasalia</taxon>
        <taxon>Trichomonadida</taxon>
        <taxon>Trichomonadidae</taxon>
        <taxon>Trichomonas</taxon>
    </lineage>
</organism>
<dbReference type="AlphaFoldDB" id="A2DP67"/>
<accession>A2DP67</accession>
<dbReference type="InParanoid" id="A2DP67"/>
<dbReference type="VEuPathDB" id="TrichDB:TVAGG3_0910760"/>
<evidence type="ECO:0000313" key="2">
    <source>
        <dbReference type="EMBL" id="EAY17767.1"/>
    </source>
</evidence>
<reference evidence="2" key="1">
    <citation type="submission" date="2006-10" db="EMBL/GenBank/DDBJ databases">
        <authorList>
            <person name="Amadeo P."/>
            <person name="Zhao Q."/>
            <person name="Wortman J."/>
            <person name="Fraser-Liggett C."/>
            <person name="Carlton J."/>
        </authorList>
    </citation>
    <scope>NUCLEOTIDE SEQUENCE</scope>
    <source>
        <strain evidence="2">G3</strain>
    </source>
</reference>
<gene>
    <name evidence="2" type="ORF">TVAG_015970</name>
</gene>
<name>A2DP67_TRIV3</name>
<dbReference type="Proteomes" id="UP000001542">
    <property type="component" value="Unassembled WGS sequence"/>
</dbReference>
<dbReference type="KEGG" id="tva:4775788"/>
<feature type="region of interest" description="Disordered" evidence="1">
    <location>
        <begin position="98"/>
        <end position="117"/>
    </location>
</feature>
<sequence>MEAYQYSNQLPELPADPLLPKFVIPEISFEIMDTPIYNELKTNLTPDPFLGVPVEFTDLSVYNKVPTVDDYTQEDNEYMHQGSTQLTGRMQTETLPHTRTTKVETRSEQTQKVTSSYRRGEIITSDNYDEEIQENLKRAFKDNIPPGRAYLLKEEPPLSKLQTQRTAYKFTNTNFLFEAGTDAKEKFIKEIPENGGAPISGFAVTAAEYPYAYIVFNDDDGTASFGYSPVEYQLNMMVPRDLKSNELTARPVKFEE</sequence>
<evidence type="ECO:0000256" key="1">
    <source>
        <dbReference type="SAM" id="MobiDB-lite"/>
    </source>
</evidence>
<dbReference type="RefSeq" id="XP_001329902.1">
    <property type="nucleotide sequence ID" value="XM_001329867.1"/>
</dbReference>
<dbReference type="VEuPathDB" id="TrichDB:TVAG_015970"/>